<evidence type="ECO:0000256" key="5">
    <source>
        <dbReference type="RuleBase" id="RU004417"/>
    </source>
</evidence>
<dbReference type="Proteomes" id="UP000199421">
    <property type="component" value="Unassembled WGS sequence"/>
</dbReference>
<dbReference type="SUPFAM" id="SSF53223">
    <property type="entry name" value="Aminoacid dehydrogenase-like, N-terminal domain"/>
    <property type="match status" value="1"/>
</dbReference>
<dbReference type="Pfam" id="PF02812">
    <property type="entry name" value="ELFV_dehydrog_N"/>
    <property type="match status" value="1"/>
</dbReference>
<dbReference type="Pfam" id="PF00208">
    <property type="entry name" value="ELFV_dehydrog"/>
    <property type="match status" value="2"/>
</dbReference>
<dbReference type="OrthoDB" id="9803297at2"/>
<dbReference type="PANTHER" id="PTHR42722:SF1">
    <property type="entry name" value="VALINE DEHYDROGENASE"/>
    <property type="match status" value="1"/>
</dbReference>
<evidence type="ECO:0000256" key="3">
    <source>
        <dbReference type="ARBA" id="ARBA00023027"/>
    </source>
</evidence>
<dbReference type="CDD" id="cd01075">
    <property type="entry name" value="NAD_bind_Leu_Phe_Val_DH"/>
    <property type="match status" value="1"/>
</dbReference>
<keyword evidence="3 4" id="KW-0520">NAD</keyword>
<organism evidence="7 8">
    <name type="scientific">Olivibacter domesticus</name>
    <name type="common">Pseudosphingobacterium domesticum</name>
    <dbReference type="NCBI Taxonomy" id="407022"/>
    <lineage>
        <taxon>Bacteria</taxon>
        <taxon>Pseudomonadati</taxon>
        <taxon>Bacteroidota</taxon>
        <taxon>Sphingobacteriia</taxon>
        <taxon>Sphingobacteriales</taxon>
        <taxon>Sphingobacteriaceae</taxon>
        <taxon>Olivibacter</taxon>
    </lineage>
</organism>
<evidence type="ECO:0000259" key="6">
    <source>
        <dbReference type="SMART" id="SM00839"/>
    </source>
</evidence>
<dbReference type="InterPro" id="IPR006097">
    <property type="entry name" value="Glu/Leu/Phe/Val/Trp_DH_dimer"/>
</dbReference>
<dbReference type="InterPro" id="IPR016211">
    <property type="entry name" value="Glu/Phe/Leu/Val/Trp_DH_bac/arc"/>
</dbReference>
<dbReference type="SUPFAM" id="SSF51735">
    <property type="entry name" value="NAD(P)-binding Rossmann-fold domains"/>
    <property type="match status" value="1"/>
</dbReference>
<evidence type="ECO:0000256" key="2">
    <source>
        <dbReference type="ARBA" id="ARBA00023002"/>
    </source>
</evidence>
<dbReference type="GO" id="GO:0016639">
    <property type="term" value="F:oxidoreductase activity, acting on the CH-NH2 group of donors, NAD or NADP as acceptor"/>
    <property type="evidence" value="ECO:0007669"/>
    <property type="project" value="InterPro"/>
</dbReference>
<dbReference type="STRING" id="407022.SAMN05661044_01707"/>
<dbReference type="SMART" id="SM00839">
    <property type="entry name" value="ELFV_dehydrog"/>
    <property type="match status" value="1"/>
</dbReference>
<reference evidence="8" key="1">
    <citation type="submission" date="2016-10" db="EMBL/GenBank/DDBJ databases">
        <authorList>
            <person name="Varghese N."/>
            <person name="Submissions S."/>
        </authorList>
    </citation>
    <scope>NUCLEOTIDE SEQUENCE [LARGE SCALE GENOMIC DNA]</scope>
    <source>
        <strain evidence="8">DSM 18733</strain>
    </source>
</reference>
<dbReference type="InterPro" id="IPR046346">
    <property type="entry name" value="Aminoacid_DH-like_N_sf"/>
</dbReference>
<comment type="similarity">
    <text evidence="1 5">Belongs to the Glu/Leu/Phe/Val dehydrogenases family.</text>
</comment>
<dbReference type="GO" id="GO:0000166">
    <property type="term" value="F:nucleotide binding"/>
    <property type="evidence" value="ECO:0007669"/>
    <property type="project" value="UniProtKB-KW"/>
</dbReference>
<dbReference type="AlphaFoldDB" id="A0A1H7LLC9"/>
<dbReference type="InterPro" id="IPR006096">
    <property type="entry name" value="Glu/Leu/Phe/Val/Trp_DH_C"/>
</dbReference>
<accession>A0A1H7LLC9</accession>
<name>A0A1H7LLC9_OLID1</name>
<dbReference type="GO" id="GO:0006520">
    <property type="term" value="P:amino acid metabolic process"/>
    <property type="evidence" value="ECO:0007669"/>
    <property type="project" value="InterPro"/>
</dbReference>
<feature type="binding site" evidence="4">
    <location>
        <begin position="187"/>
        <end position="192"/>
    </location>
    <ligand>
        <name>NAD(+)</name>
        <dbReference type="ChEBI" id="CHEBI:57540"/>
    </ligand>
</feature>
<dbReference type="PRINTS" id="PR00082">
    <property type="entry name" value="GLFDHDRGNASE"/>
</dbReference>
<evidence type="ECO:0000256" key="4">
    <source>
        <dbReference type="PIRSR" id="PIRSR000188-2"/>
    </source>
</evidence>
<dbReference type="PIRSF" id="PIRSF000188">
    <property type="entry name" value="Phe_leu_dh"/>
    <property type="match status" value="1"/>
</dbReference>
<feature type="domain" description="Glutamate/phenylalanine/leucine/valine/L-tryptophan dehydrogenase C-terminal" evidence="6">
    <location>
        <begin position="151"/>
        <end position="359"/>
    </location>
</feature>
<protein>
    <submittedName>
        <fullName evidence="7">Leucine dehydrogenase</fullName>
    </submittedName>
</protein>
<dbReference type="Gene3D" id="3.40.50.720">
    <property type="entry name" value="NAD(P)-binding Rossmann-like Domain"/>
    <property type="match status" value="1"/>
</dbReference>
<evidence type="ECO:0000256" key="1">
    <source>
        <dbReference type="ARBA" id="ARBA00006382"/>
    </source>
</evidence>
<evidence type="ECO:0000313" key="8">
    <source>
        <dbReference type="Proteomes" id="UP000199421"/>
    </source>
</evidence>
<evidence type="ECO:0000313" key="7">
    <source>
        <dbReference type="EMBL" id="SEK99764.1"/>
    </source>
</evidence>
<keyword evidence="8" id="KW-1185">Reference proteome</keyword>
<keyword evidence="2 5" id="KW-0560">Oxidoreductase</keyword>
<gene>
    <name evidence="7" type="ORF">SAMN05661044_01707</name>
</gene>
<dbReference type="PANTHER" id="PTHR42722">
    <property type="entry name" value="LEUCINE DEHYDROGENASE"/>
    <property type="match status" value="1"/>
</dbReference>
<dbReference type="InterPro" id="IPR006095">
    <property type="entry name" value="Glu/Leu/Phe/Val/Trp_DH"/>
</dbReference>
<dbReference type="RefSeq" id="WP_093321979.1">
    <property type="nucleotide sequence ID" value="NZ_FOAF01000001.1"/>
</dbReference>
<dbReference type="EMBL" id="FOAF01000001">
    <property type="protein sequence ID" value="SEK99764.1"/>
    <property type="molecule type" value="Genomic_DNA"/>
</dbReference>
<keyword evidence="4" id="KW-0547">Nucleotide-binding</keyword>
<dbReference type="InterPro" id="IPR036291">
    <property type="entry name" value="NAD(P)-bd_dom_sf"/>
</dbReference>
<dbReference type="FunFam" id="3.40.50.10860:FF:000010">
    <property type="entry name" value="Leucine dehydrogenase"/>
    <property type="match status" value="1"/>
</dbReference>
<sequence>MSSETSYPHMFDLLKQFEHQKIVFCQDNSIGLKAIIAIHNTTLGPAIGGVRMLPYKTELEAIDDVLRLSRAMTYKSAISGVNLGGGTAVIIGDHRTQKTEVILRRLGQFVEELNGSFIASLDMGTTSKDMEFIHMETNHVVGLPKSLGGSGDTAPFTAKGVYYGIKAAVKELYGTDSMAGRTVAVQGTGKVGEHLVSLLREENAKVYVSDIIEDRMIQVSNKYGAEAIAHNNLFDMDLDVYAPCALGGTVNDYTIERMRCKIIAGSANNQLENDHVHGIKLLEKGIIYAPDFLINAGGLLSCYAEIAGYNVLRSAALTENIYEVTRSVLQKSRREQITTHQAAMQIAEERIALIKKIKQN</sequence>
<proteinExistence type="inferred from homology"/>
<dbReference type="Gene3D" id="3.40.50.10860">
    <property type="entry name" value="Leucine Dehydrogenase, chain A, domain 1"/>
    <property type="match status" value="1"/>
</dbReference>